<dbReference type="PANTHER" id="PTHR11388:SF142">
    <property type="entry name" value="SOLUTE CARRIER ORGANIC ANION TRANSPORTER FAMILY MEMBER 5A1"/>
    <property type="match status" value="1"/>
</dbReference>
<dbReference type="GO" id="GO:0016323">
    <property type="term" value="C:basolateral plasma membrane"/>
    <property type="evidence" value="ECO:0007669"/>
    <property type="project" value="TreeGrafter"/>
</dbReference>
<dbReference type="SUPFAM" id="SSF103473">
    <property type="entry name" value="MFS general substrate transporter"/>
    <property type="match status" value="1"/>
</dbReference>
<evidence type="ECO:0000313" key="11">
    <source>
        <dbReference type="EMBL" id="EDS34301.1"/>
    </source>
</evidence>
<gene>
    <name evidence="12" type="primary">6033276</name>
    <name evidence="11" type="ORF">CpipJ_CPIJ001970</name>
</gene>
<dbReference type="Gene3D" id="1.20.1250.20">
    <property type="entry name" value="MFS general substrate transporter like domains"/>
    <property type="match status" value="1"/>
</dbReference>
<dbReference type="EnsemblMetazoa" id="CPIJ001970-RA">
    <property type="protein sequence ID" value="CPIJ001970-PA"/>
    <property type="gene ID" value="CPIJ001970"/>
</dbReference>
<dbReference type="EMBL" id="DS231839">
    <property type="protein sequence ID" value="EDS34301.1"/>
    <property type="molecule type" value="Genomic_DNA"/>
</dbReference>
<evidence type="ECO:0000256" key="5">
    <source>
        <dbReference type="ARBA" id="ARBA00022989"/>
    </source>
</evidence>
<feature type="transmembrane region" description="Helical" evidence="9">
    <location>
        <begin position="421"/>
        <end position="443"/>
    </location>
</feature>
<evidence type="ECO:0000313" key="13">
    <source>
        <dbReference type="Proteomes" id="UP000002320"/>
    </source>
</evidence>
<dbReference type="HOGENOM" id="CLU_257475_0_0_1"/>
<evidence type="ECO:0000313" key="12">
    <source>
        <dbReference type="EnsemblMetazoa" id="CPIJ001970-PA"/>
    </source>
</evidence>
<keyword evidence="7" id="KW-1015">Disulfide bond</keyword>
<keyword evidence="5 9" id="KW-1133">Transmembrane helix</keyword>
<feature type="compositionally biased region" description="Low complexity" evidence="8">
    <location>
        <begin position="1061"/>
        <end position="1071"/>
    </location>
</feature>
<feature type="transmembrane region" description="Helical" evidence="9">
    <location>
        <begin position="6"/>
        <end position="27"/>
    </location>
</feature>
<dbReference type="FunCoup" id="B0W4W3">
    <property type="interactions" value="135"/>
</dbReference>
<proteinExistence type="inferred from homology"/>
<feature type="transmembrane region" description="Helical" evidence="9">
    <location>
        <begin position="185"/>
        <end position="205"/>
    </location>
</feature>
<comment type="similarity">
    <text evidence="2">Belongs to the organo anion transporter (TC 2.A.60) family.</text>
</comment>
<feature type="transmembrane region" description="Helical" evidence="9">
    <location>
        <begin position="846"/>
        <end position="864"/>
    </location>
</feature>
<feature type="compositionally biased region" description="Gly residues" evidence="8">
    <location>
        <begin position="1344"/>
        <end position="1354"/>
    </location>
</feature>
<sequence>MWWGGFLVCGILLILVAIPFFSFPKVLTREKKKIRIAEQKLPQLQQLSANNSSSLPRTTQPTASESGNFQQQQQQQQQGQKEPQGAKTNEDSGYGKDIKDIPLSMWRLVSNPVYIVTCLGACMELMIVSGFVVFLPKYLETQFSLGKSQASVFTGSIAVPGACIGIFVGGCILKRFQLKPKGAVQFVLVSNLICLACYGLLFFLGCENLKMAGTTIPYYNSSPAQHNVEPFQVNLTAACNFGCECHMFDVEPVCGNNGLTYFSPCHAGCTAFSSGSNYTNCACVQTNVTNVYTGAEGAQAQALNAHQDFAEVTVVPVATAGVCNKPCRTIYPFLILLFFMTFVVASTQMPLLMIVLRSVSEEERSFALGMQFVIFRLFGYIPAPIVFGNLIDSTCMLWKSTCGEKGGRCLIYDIEAFRFKYVGLCASIKIIALAIFIIDWWLVRRRKNLDKLNPMSANELVGSIISLDKLFEEKANLEGQAVPFNGECISGDSIVDTNSKRVLIASRHLRNDSKSIQLEYRYDDDTVRHQYQRPRKHIRSNSCDIKIQRSNSATNRESDFHDWKLKRFMRHHTRNNSRDLDQEHCCRQQQQLQQQQSGGSQLGRWIALHNNEQPTSNIKYILNHLKNNNVDGHSKLNYSNSCSNGAGCGGIKKKRHTRNYSYGQEFSFLPNNVIIRLDNDIANKFLANNGGASTSRKSSFSHDVNLLKNVNKLNNCSTGVVIGGGVAKNTNDLNEELESKYAKGSSHSYGHSRNNSKDLNLLNLQEEESVASGSGILGGIKALIDDSNSILRHRRTNSKDLKYIGGYQPCEPISSASSCSNPGVRNSKSPSVSEEERSFALGMQFVIFRLFGYIPAPIVFGNLIDSTCMLWKSTCGEKGGRCLIYDIEAFRFKYVGLCASIKIIALAIFIIDWWLVRRRKNLDKLNPMSANELVGSIISLDKLFEEKANLEGQAVPFNGECISGDSIVDTNSKRVLIASRHLRNDSKSIQLEYRYDDDTVRHQYQRPRKHIRSNSCDIKIQRSNSATNRESDFHDWKLKRFMRHHTRNNSRDLDQEHCCRQQQQLQQQQSGGSQLGRWIALHNNEQPTSNIKYILNHLKNNNVDGHSKLNYSNSCSNGAGCGGIKKKRHTRNYSYGQEFSFLPNNVIIRLDNDIANKFLANNGGASTSRKSSFSHDVNLLKNVNKLNNCSTGVVIGGGVAKNTNDLNEELESKYAKGSSHSYGHSRNNSKDLNLLNLQEEESVASGSGILGGIKALIDDSNSILRHRRTNSKDLKYIGGYQPCEPISSASSCSVSSNNIRKLSGGHLHPLALTTTTGSGPTESLQLLLDKSSLLDETSAESSTNGGGGSTSTNV</sequence>
<evidence type="ECO:0000256" key="8">
    <source>
        <dbReference type="SAM" id="MobiDB-lite"/>
    </source>
</evidence>
<feature type="compositionally biased region" description="Low complexity" evidence="8">
    <location>
        <begin position="588"/>
        <end position="598"/>
    </location>
</feature>
<reference evidence="11" key="1">
    <citation type="submission" date="2007-03" db="EMBL/GenBank/DDBJ databases">
        <title>Annotation of Culex pipiens quinquefasciatus.</title>
        <authorList>
            <consortium name="The Broad Institute Genome Sequencing Platform"/>
            <person name="Atkinson P.W."/>
            <person name="Hemingway J."/>
            <person name="Christensen B.M."/>
            <person name="Higgs S."/>
            <person name="Kodira C."/>
            <person name="Hannick L."/>
            <person name="Megy K."/>
            <person name="O'Leary S."/>
            <person name="Pearson M."/>
            <person name="Haas B.J."/>
            <person name="Mauceli E."/>
            <person name="Wortman J.R."/>
            <person name="Lee N.H."/>
            <person name="Guigo R."/>
            <person name="Stanke M."/>
            <person name="Alvarado L."/>
            <person name="Amedeo P."/>
            <person name="Antoine C.H."/>
            <person name="Arensburger P."/>
            <person name="Bidwell S.L."/>
            <person name="Crawford M."/>
            <person name="Camaro F."/>
            <person name="Devon K."/>
            <person name="Engels R."/>
            <person name="Hammond M."/>
            <person name="Howarth C."/>
            <person name="Koehrsen M."/>
            <person name="Lawson D."/>
            <person name="Montgomery P."/>
            <person name="Nene V."/>
            <person name="Nusbaum C."/>
            <person name="Puiu D."/>
            <person name="Romero-Severson J."/>
            <person name="Severson D.W."/>
            <person name="Shumway M."/>
            <person name="Sisk P."/>
            <person name="Stolte C."/>
            <person name="Zeng Q."/>
            <person name="Eisenstadt E."/>
            <person name="Fraser-Liggett C."/>
            <person name="Strausberg R."/>
            <person name="Galagan J."/>
            <person name="Birren B."/>
            <person name="Collins F.H."/>
        </authorList>
    </citation>
    <scope>NUCLEOTIDE SEQUENCE [LARGE SCALE GENOMIC DNA]</scope>
    <source>
        <strain evidence="11">JHB</strain>
    </source>
</reference>
<protein>
    <submittedName>
        <fullName evidence="11">Organic anion transporter</fullName>
    </submittedName>
</protein>
<evidence type="ECO:0000256" key="4">
    <source>
        <dbReference type="ARBA" id="ARBA00022692"/>
    </source>
</evidence>
<organism>
    <name type="scientific">Culex quinquefasciatus</name>
    <name type="common">Southern house mosquito</name>
    <name type="synonym">Culex pungens</name>
    <dbReference type="NCBI Taxonomy" id="7176"/>
    <lineage>
        <taxon>Eukaryota</taxon>
        <taxon>Metazoa</taxon>
        <taxon>Ecdysozoa</taxon>
        <taxon>Arthropoda</taxon>
        <taxon>Hexapoda</taxon>
        <taxon>Insecta</taxon>
        <taxon>Pterygota</taxon>
        <taxon>Neoptera</taxon>
        <taxon>Endopterygota</taxon>
        <taxon>Diptera</taxon>
        <taxon>Nematocera</taxon>
        <taxon>Culicoidea</taxon>
        <taxon>Culicidae</taxon>
        <taxon>Culicinae</taxon>
        <taxon>Culicini</taxon>
        <taxon>Culex</taxon>
        <taxon>Culex</taxon>
    </lineage>
</organism>
<keyword evidence="4 9" id="KW-0812">Transmembrane</keyword>
<dbReference type="SUPFAM" id="SSF100895">
    <property type="entry name" value="Kazal-type serine protease inhibitors"/>
    <property type="match status" value="1"/>
</dbReference>
<dbReference type="NCBIfam" id="TIGR00805">
    <property type="entry name" value="oat"/>
    <property type="match status" value="1"/>
</dbReference>
<feature type="compositionally biased region" description="Polar residues" evidence="8">
    <location>
        <begin position="57"/>
        <end position="69"/>
    </location>
</feature>
<dbReference type="PANTHER" id="PTHR11388">
    <property type="entry name" value="ORGANIC ANION TRANSPORTER"/>
    <property type="match status" value="1"/>
</dbReference>
<evidence type="ECO:0000256" key="9">
    <source>
        <dbReference type="SAM" id="Phobius"/>
    </source>
</evidence>
<feature type="compositionally biased region" description="Low complexity" evidence="8">
    <location>
        <begin position="70"/>
        <end position="80"/>
    </location>
</feature>
<name>B0W4W3_CULQU</name>
<dbReference type="Pfam" id="PF03137">
    <property type="entry name" value="OATP"/>
    <property type="match status" value="2"/>
</dbReference>
<dbReference type="VEuPathDB" id="VectorBase:CPIJ001970"/>
<dbReference type="GO" id="GO:0043252">
    <property type="term" value="P:sodium-independent organic anion transport"/>
    <property type="evidence" value="ECO:0007669"/>
    <property type="project" value="TreeGrafter"/>
</dbReference>
<feature type="domain" description="Kazal-like" evidence="10">
    <location>
        <begin position="233"/>
        <end position="282"/>
    </location>
</feature>
<dbReference type="InterPro" id="IPR002350">
    <property type="entry name" value="Kazal_dom"/>
</dbReference>
<reference evidence="12" key="2">
    <citation type="submission" date="2021-02" db="UniProtKB">
        <authorList>
            <consortium name="EnsemblMetazoa"/>
        </authorList>
    </citation>
    <scope>IDENTIFICATION</scope>
    <source>
        <strain evidence="12">JHB</strain>
    </source>
</reference>
<comment type="subcellular location">
    <subcellularLocation>
        <location evidence="1">Cell membrane</location>
        <topology evidence="1">Multi-pass membrane protein</topology>
    </subcellularLocation>
</comment>
<feature type="region of interest" description="Disordered" evidence="8">
    <location>
        <begin position="1052"/>
        <end position="1071"/>
    </location>
</feature>
<evidence type="ECO:0000256" key="1">
    <source>
        <dbReference type="ARBA" id="ARBA00004651"/>
    </source>
</evidence>
<feature type="transmembrane region" description="Helical" evidence="9">
    <location>
        <begin position="368"/>
        <end position="391"/>
    </location>
</feature>
<feature type="transmembrane region" description="Helical" evidence="9">
    <location>
        <begin position="330"/>
        <end position="356"/>
    </location>
</feature>
<dbReference type="VEuPathDB" id="VectorBase:CQUJHB001120"/>
<keyword evidence="13" id="KW-1185">Reference proteome</keyword>
<dbReference type="InterPro" id="IPR036058">
    <property type="entry name" value="Kazal_dom_sf"/>
</dbReference>
<dbReference type="eggNOG" id="KOG3626">
    <property type="taxonomic scope" value="Eukaryota"/>
</dbReference>
<keyword evidence="3" id="KW-1003">Cell membrane</keyword>
<feature type="region of interest" description="Disordered" evidence="8">
    <location>
        <begin position="579"/>
        <end position="598"/>
    </location>
</feature>
<feature type="transmembrane region" description="Helical" evidence="9">
    <location>
        <begin position="155"/>
        <end position="173"/>
    </location>
</feature>
<feature type="transmembrane region" description="Helical" evidence="9">
    <location>
        <begin position="894"/>
        <end position="916"/>
    </location>
</feature>
<evidence type="ECO:0000256" key="7">
    <source>
        <dbReference type="ARBA" id="ARBA00023157"/>
    </source>
</evidence>
<dbReference type="Proteomes" id="UP000002320">
    <property type="component" value="Unassembled WGS sequence"/>
</dbReference>
<dbReference type="OrthoDB" id="5062115at2759"/>
<feature type="region of interest" description="Disordered" evidence="8">
    <location>
        <begin position="50"/>
        <end position="95"/>
    </location>
</feature>
<dbReference type="InterPro" id="IPR036259">
    <property type="entry name" value="MFS_trans_sf"/>
</dbReference>
<feature type="transmembrane region" description="Helical" evidence="9">
    <location>
        <begin position="113"/>
        <end position="135"/>
    </location>
</feature>
<feature type="region of interest" description="Disordered" evidence="8">
    <location>
        <begin position="1335"/>
        <end position="1354"/>
    </location>
</feature>
<dbReference type="Pfam" id="PF07648">
    <property type="entry name" value="Kazal_2"/>
    <property type="match status" value="1"/>
</dbReference>
<keyword evidence="6 9" id="KW-0472">Membrane</keyword>
<dbReference type="KEGG" id="cqu:CpipJ_CPIJ001970"/>
<dbReference type="GO" id="GO:0015347">
    <property type="term" value="F:sodium-independent organic anion transmembrane transporter activity"/>
    <property type="evidence" value="ECO:0007669"/>
    <property type="project" value="TreeGrafter"/>
</dbReference>
<evidence type="ECO:0000256" key="2">
    <source>
        <dbReference type="ARBA" id="ARBA00009657"/>
    </source>
</evidence>
<evidence type="ECO:0000256" key="3">
    <source>
        <dbReference type="ARBA" id="ARBA00022475"/>
    </source>
</evidence>
<evidence type="ECO:0000259" key="10">
    <source>
        <dbReference type="PROSITE" id="PS51465"/>
    </source>
</evidence>
<evidence type="ECO:0000256" key="6">
    <source>
        <dbReference type="ARBA" id="ARBA00023136"/>
    </source>
</evidence>
<dbReference type="InterPro" id="IPR004156">
    <property type="entry name" value="OATP"/>
</dbReference>
<dbReference type="InParanoid" id="B0W4W3"/>
<dbReference type="PROSITE" id="PS51465">
    <property type="entry name" value="KAZAL_2"/>
    <property type="match status" value="1"/>
</dbReference>
<accession>B0W4W3</accession>